<name>A0A923PKN3_9BACT</name>
<sequence>MRTLLWFSLVFAALLTYGSCGPSNPPGHYEVALADSIFNTGVSYGQISWGLADTTAWDSILAAKDTLVEDGNYTKLRSQGIWYEVWKGQDGRLRANQPYPGWERRYDTIPHHRNILRLLDNERVEVDIHAADVTFGSDSFRIGIIQVLGRAFEWQQFPVAHPDYLILTTYGNAVVPIVMDQDNVGPITRKTVFRVGRNSYVLKSVAEDRSKIVVEALPSARDLPLAAELDLYFRKVPVTDLEGNASSIGHQPDKELVIYFWGLGSKRGEDVRKVDSLYRQLPAAERDKLDVVFVNHVDTPESIRTFVAANDIALPVYKSTAKTCLRLNCHPYLPYYVGVKRTGRISTYYGFPQWLEVRLGGTGGAVSAGASQ</sequence>
<dbReference type="Proteomes" id="UP000650081">
    <property type="component" value="Unassembled WGS sequence"/>
</dbReference>
<evidence type="ECO:0000313" key="2">
    <source>
        <dbReference type="Proteomes" id="UP000650081"/>
    </source>
</evidence>
<gene>
    <name evidence="1" type="ORF">H9S92_16685</name>
</gene>
<dbReference type="EMBL" id="JACSIT010000141">
    <property type="protein sequence ID" value="MBC6995805.1"/>
    <property type="molecule type" value="Genomic_DNA"/>
</dbReference>
<proteinExistence type="predicted"/>
<organism evidence="1 2">
    <name type="scientific">Neolewinella lacunae</name>
    <dbReference type="NCBI Taxonomy" id="1517758"/>
    <lineage>
        <taxon>Bacteria</taxon>
        <taxon>Pseudomonadati</taxon>
        <taxon>Bacteroidota</taxon>
        <taxon>Saprospiria</taxon>
        <taxon>Saprospirales</taxon>
        <taxon>Lewinellaceae</taxon>
        <taxon>Neolewinella</taxon>
    </lineage>
</organism>
<comment type="caution">
    <text evidence="1">The sequence shown here is derived from an EMBL/GenBank/DDBJ whole genome shotgun (WGS) entry which is preliminary data.</text>
</comment>
<protein>
    <submittedName>
        <fullName evidence="1">Uncharacterized protein</fullName>
    </submittedName>
</protein>
<dbReference type="Gene3D" id="3.40.30.10">
    <property type="entry name" value="Glutaredoxin"/>
    <property type="match status" value="1"/>
</dbReference>
<accession>A0A923PKN3</accession>
<dbReference type="RefSeq" id="WP_187467826.1">
    <property type="nucleotide sequence ID" value="NZ_JACSIT010000141.1"/>
</dbReference>
<evidence type="ECO:0000313" key="1">
    <source>
        <dbReference type="EMBL" id="MBC6995805.1"/>
    </source>
</evidence>
<keyword evidence="2" id="KW-1185">Reference proteome</keyword>
<reference evidence="1" key="1">
    <citation type="submission" date="2020-08" db="EMBL/GenBank/DDBJ databases">
        <title>Lewinella bacteria from marine environments.</title>
        <authorList>
            <person name="Zhong Y."/>
        </authorList>
    </citation>
    <scope>NUCLEOTIDE SEQUENCE</scope>
    <source>
        <strain evidence="1">KCTC 42187</strain>
    </source>
</reference>
<dbReference type="AlphaFoldDB" id="A0A923PKN3"/>